<evidence type="ECO:0000313" key="2">
    <source>
        <dbReference type="EMBL" id="MBB4913284.1"/>
    </source>
</evidence>
<dbReference type="PANTHER" id="PTHR46865">
    <property type="entry name" value="OXIDOREDUCTASE-RELATED"/>
    <property type="match status" value="1"/>
</dbReference>
<proteinExistence type="predicted"/>
<organism evidence="2 3">
    <name type="scientific">Streptosporangium saharense</name>
    <dbReference type="NCBI Taxonomy" id="1706840"/>
    <lineage>
        <taxon>Bacteria</taxon>
        <taxon>Bacillati</taxon>
        <taxon>Actinomycetota</taxon>
        <taxon>Actinomycetes</taxon>
        <taxon>Streptosporangiales</taxon>
        <taxon>Streptosporangiaceae</taxon>
        <taxon>Streptosporangium</taxon>
    </lineage>
</organism>
<dbReference type="RefSeq" id="WP_221460285.1">
    <property type="nucleotide sequence ID" value="NZ_JACHJP010000001.1"/>
</dbReference>
<dbReference type="SUPFAM" id="SSF51905">
    <property type="entry name" value="FAD/NAD(P)-binding domain"/>
    <property type="match status" value="1"/>
</dbReference>
<dbReference type="PANTHER" id="PTHR46865:SF2">
    <property type="entry name" value="MONOOXYGENASE"/>
    <property type="match status" value="1"/>
</dbReference>
<dbReference type="Proteomes" id="UP000552644">
    <property type="component" value="Unassembled WGS sequence"/>
</dbReference>
<dbReference type="EMBL" id="JACHJP010000001">
    <property type="protein sequence ID" value="MBB4913284.1"/>
    <property type="molecule type" value="Genomic_DNA"/>
</dbReference>
<accession>A0A7W7QGV0</accession>
<feature type="domain" description="FAD-binding" evidence="1">
    <location>
        <begin position="2"/>
        <end position="312"/>
    </location>
</feature>
<protein>
    <submittedName>
        <fullName evidence="2">2-polyprenyl-6-methoxyphenol hydroxylase-like FAD-dependent oxidoreductase</fullName>
    </submittedName>
</protein>
<dbReference type="InterPro" id="IPR051704">
    <property type="entry name" value="FAD_aromatic-hydroxylase"/>
</dbReference>
<dbReference type="InterPro" id="IPR002938">
    <property type="entry name" value="FAD-bd"/>
</dbReference>
<keyword evidence="3" id="KW-1185">Reference proteome</keyword>
<dbReference type="Gene3D" id="3.30.9.10">
    <property type="entry name" value="D-Amino Acid Oxidase, subunit A, domain 2"/>
    <property type="match status" value="1"/>
</dbReference>
<dbReference type="GO" id="GO:0071949">
    <property type="term" value="F:FAD binding"/>
    <property type="evidence" value="ECO:0007669"/>
    <property type="project" value="InterPro"/>
</dbReference>
<sequence length="350" mass="38017">MNILISGASVAGPALAYWLHRQGHRVTVVERAPAPRDSGYAVDFRGRAFEVLEGMGILEEVRGHDTRMRGTDLVDAEGRVTGELPAEAFAGELEVPKRDLTRILHRVTEGDVRYVFGDSISALTQDGTGVRVEFENHEPAEYDLVVGADGVYSTVRRLAFGPHTDHVRHLGMSGVGFTTANHLGLDRRGVLHSAPGRAIYLFSAAEPDRMTVSLSFATDSPQLDLLDRATQEELVRTAFADFGWEVPRLLKEMGEAEDLLFSSACQVEMDRWSTGRVVLVGDAGYCAAPSSGMGTSQALIGAHDLARRLAEHDGDLAGLTAAFAAHERELRPYVADNQRHGREAVKMLGG</sequence>
<gene>
    <name evidence="2" type="ORF">FHS44_000356</name>
</gene>
<dbReference type="InterPro" id="IPR036188">
    <property type="entry name" value="FAD/NAD-bd_sf"/>
</dbReference>
<name>A0A7W7QGV0_9ACTN</name>
<dbReference type="Pfam" id="PF01494">
    <property type="entry name" value="FAD_binding_3"/>
    <property type="match status" value="1"/>
</dbReference>
<dbReference type="PRINTS" id="PR00420">
    <property type="entry name" value="RNGMNOXGNASE"/>
</dbReference>
<evidence type="ECO:0000313" key="3">
    <source>
        <dbReference type="Proteomes" id="UP000552644"/>
    </source>
</evidence>
<comment type="caution">
    <text evidence="2">The sequence shown here is derived from an EMBL/GenBank/DDBJ whole genome shotgun (WGS) entry which is preliminary data.</text>
</comment>
<dbReference type="Gene3D" id="3.50.50.60">
    <property type="entry name" value="FAD/NAD(P)-binding domain"/>
    <property type="match status" value="1"/>
</dbReference>
<dbReference type="AlphaFoldDB" id="A0A7W7QGV0"/>
<reference evidence="2 3" key="1">
    <citation type="submission" date="2020-08" db="EMBL/GenBank/DDBJ databases">
        <title>Genomic Encyclopedia of Type Strains, Phase III (KMG-III): the genomes of soil and plant-associated and newly described type strains.</title>
        <authorList>
            <person name="Whitman W."/>
        </authorList>
    </citation>
    <scope>NUCLEOTIDE SEQUENCE [LARGE SCALE GENOMIC DNA]</scope>
    <source>
        <strain evidence="2 3">CECT 8840</strain>
    </source>
</reference>
<evidence type="ECO:0000259" key="1">
    <source>
        <dbReference type="Pfam" id="PF01494"/>
    </source>
</evidence>